<dbReference type="CDD" id="cd22268">
    <property type="entry name" value="DPBB_RlpA-like"/>
    <property type="match status" value="1"/>
</dbReference>
<evidence type="ECO:0000256" key="1">
    <source>
        <dbReference type="ARBA" id="ARBA00022729"/>
    </source>
</evidence>
<comment type="caution">
    <text evidence="8">The sequence shown here is derived from an EMBL/GenBank/DDBJ whole genome shotgun (WGS) entry which is preliminary data.</text>
</comment>
<evidence type="ECO:0000313" key="8">
    <source>
        <dbReference type="EMBL" id="OGC81683.1"/>
    </source>
</evidence>
<dbReference type="EC" id="4.2.2.-" evidence="4"/>
<evidence type="ECO:0000256" key="5">
    <source>
        <dbReference type="RuleBase" id="RU003495"/>
    </source>
</evidence>
<evidence type="ECO:0000256" key="4">
    <source>
        <dbReference type="HAMAP-Rule" id="MF_02071"/>
    </source>
</evidence>
<dbReference type="NCBIfam" id="TIGR00413">
    <property type="entry name" value="rlpA"/>
    <property type="match status" value="1"/>
</dbReference>
<protein>
    <recommendedName>
        <fullName evidence="4">Probable endolytic peptidoglycan transglycosylase RlpA</fullName>
        <ecNumber evidence="4">4.2.2.-</ecNumber>
    </recommendedName>
</protein>
<dbReference type="Proteomes" id="UP000177521">
    <property type="component" value="Unassembled WGS sequence"/>
</dbReference>
<dbReference type="InterPro" id="IPR012997">
    <property type="entry name" value="RplA"/>
</dbReference>
<dbReference type="EMBL" id="MEWS01000036">
    <property type="protein sequence ID" value="OGC81683.1"/>
    <property type="molecule type" value="Genomic_DNA"/>
</dbReference>
<evidence type="ECO:0000259" key="7">
    <source>
        <dbReference type="PROSITE" id="PS51109"/>
    </source>
</evidence>
<name>A0A1F4XKR5_9BACT</name>
<keyword evidence="2 4" id="KW-0456">Lyase</keyword>
<dbReference type="SMART" id="SM01208">
    <property type="entry name" value="G5"/>
    <property type="match status" value="1"/>
</dbReference>
<dbReference type="InterPro" id="IPR007137">
    <property type="entry name" value="DUF348"/>
</dbReference>
<dbReference type="GO" id="GO:0000270">
    <property type="term" value="P:peptidoglycan metabolic process"/>
    <property type="evidence" value="ECO:0007669"/>
    <property type="project" value="UniProtKB-UniRule"/>
</dbReference>
<organism evidence="8 9">
    <name type="scientific">Candidatus Abawacabacteria bacterium RIFCSPHIGHO2_01_FULL_46_8</name>
    <dbReference type="NCBI Taxonomy" id="1817815"/>
    <lineage>
        <taxon>Bacteria</taxon>
        <taxon>Candidatus Abawacaibacteriota</taxon>
    </lineage>
</organism>
<accession>A0A1F4XKR5</accession>
<evidence type="ECO:0000256" key="2">
    <source>
        <dbReference type="ARBA" id="ARBA00023239"/>
    </source>
</evidence>
<reference evidence="8 9" key="1">
    <citation type="journal article" date="2016" name="Nat. Commun.">
        <title>Thousands of microbial genomes shed light on interconnected biogeochemical processes in an aquifer system.</title>
        <authorList>
            <person name="Anantharaman K."/>
            <person name="Brown C.T."/>
            <person name="Hug L.A."/>
            <person name="Sharon I."/>
            <person name="Castelle C.J."/>
            <person name="Probst A.J."/>
            <person name="Thomas B.C."/>
            <person name="Singh A."/>
            <person name="Wilkins M.J."/>
            <person name="Karaoz U."/>
            <person name="Brodie E.L."/>
            <person name="Williams K.H."/>
            <person name="Hubbard S.S."/>
            <person name="Banfield J.F."/>
        </authorList>
    </citation>
    <scope>NUCLEOTIDE SEQUENCE [LARGE SCALE GENOMIC DNA]</scope>
</reference>
<dbReference type="PANTHER" id="PTHR34183">
    <property type="entry name" value="ENDOLYTIC PEPTIDOGLYCAN TRANSGLYCOSYLASE RLPA"/>
    <property type="match status" value="1"/>
</dbReference>
<dbReference type="PROSITE" id="PS51109">
    <property type="entry name" value="G5"/>
    <property type="match status" value="1"/>
</dbReference>
<dbReference type="GO" id="GO:0008932">
    <property type="term" value="F:lytic endotransglycosylase activity"/>
    <property type="evidence" value="ECO:0007669"/>
    <property type="project" value="UniProtKB-UniRule"/>
</dbReference>
<keyword evidence="6" id="KW-0812">Transmembrane</keyword>
<keyword evidence="1" id="KW-0732">Signal</keyword>
<dbReference type="InterPro" id="IPR036908">
    <property type="entry name" value="RlpA-like_sf"/>
</dbReference>
<comment type="similarity">
    <text evidence="4 5">Belongs to the RlpA family.</text>
</comment>
<dbReference type="InterPro" id="IPR034718">
    <property type="entry name" value="RlpA"/>
</dbReference>
<gene>
    <name evidence="4" type="primary">rlpA</name>
    <name evidence="8" type="ORF">A2788_01995</name>
</gene>
<evidence type="ECO:0000256" key="3">
    <source>
        <dbReference type="ARBA" id="ARBA00023316"/>
    </source>
</evidence>
<dbReference type="Pfam" id="PF03330">
    <property type="entry name" value="DPBB_1"/>
    <property type="match status" value="1"/>
</dbReference>
<evidence type="ECO:0000313" key="9">
    <source>
        <dbReference type="Proteomes" id="UP000177521"/>
    </source>
</evidence>
<keyword evidence="3 4" id="KW-0961">Cell wall biogenesis/degradation</keyword>
<dbReference type="InterPro" id="IPR009009">
    <property type="entry name" value="RlpA-like_DPBB"/>
</dbReference>
<dbReference type="Gene3D" id="2.20.230.10">
    <property type="entry name" value="Resuscitation-promoting factor rpfb"/>
    <property type="match status" value="1"/>
</dbReference>
<sequence>MRVEVIFHMSVQPSFWRKYRIVFIIVFLILLFLILFFGFAKPVAGVKQFSLIDGNVRIAGETRALTIGQALREMGIELAYADEVVPEATENLMAGMELRLRRSTPVLVKGPSGQARIFTKAKTVAGLLEEIGYQLSQQWQVRPAPEQEIKRNLEVQLIAMTQEEQELKRQLSYSRRYRSNKELPFGQENVIQEGQTGERLERYLISYENGKEIGRKLLAAETITPKQDLIIEQGVKVVAGQSLGKIKASYYADFFHGRRTANGETFYNDRLSAAHLKLPFGTVVKVTNPVNGQSIIVAINDRGPYIAGRSIDLSQAAFAAIAPLSRGVIPVELEIVSQGAGIGYNGSISIMTF</sequence>
<feature type="transmembrane region" description="Helical" evidence="6">
    <location>
        <begin position="21"/>
        <end position="40"/>
    </location>
</feature>
<evidence type="ECO:0000256" key="6">
    <source>
        <dbReference type="SAM" id="Phobius"/>
    </source>
</evidence>
<dbReference type="Pfam" id="PF07501">
    <property type="entry name" value="G5"/>
    <property type="match status" value="1"/>
</dbReference>
<dbReference type="PANTHER" id="PTHR34183:SF8">
    <property type="entry name" value="ENDOLYTIC PEPTIDOGLYCAN TRANSGLYCOSYLASE RLPA-RELATED"/>
    <property type="match status" value="1"/>
</dbReference>
<keyword evidence="6" id="KW-0472">Membrane</keyword>
<dbReference type="HAMAP" id="MF_02071">
    <property type="entry name" value="RlpA"/>
    <property type="match status" value="1"/>
</dbReference>
<dbReference type="GO" id="GO:0071555">
    <property type="term" value="P:cell wall organization"/>
    <property type="evidence" value="ECO:0007669"/>
    <property type="project" value="UniProtKB-KW"/>
</dbReference>
<proteinExistence type="inferred from homology"/>
<dbReference type="InterPro" id="IPR011098">
    <property type="entry name" value="G5_dom"/>
</dbReference>
<dbReference type="SUPFAM" id="SSF50685">
    <property type="entry name" value="Barwin-like endoglucanases"/>
    <property type="match status" value="1"/>
</dbReference>
<dbReference type="AlphaFoldDB" id="A0A1F4XKR5"/>
<dbReference type="Gene3D" id="2.40.40.10">
    <property type="entry name" value="RlpA-like domain"/>
    <property type="match status" value="1"/>
</dbReference>
<keyword evidence="6" id="KW-1133">Transmembrane helix</keyword>
<feature type="domain" description="G5" evidence="7">
    <location>
        <begin position="157"/>
        <end position="237"/>
    </location>
</feature>
<comment type="function">
    <text evidence="4">Lytic transglycosylase with a strong preference for naked glycan strands that lack stem peptides.</text>
</comment>
<dbReference type="Pfam" id="PF03990">
    <property type="entry name" value="DUF348"/>
    <property type="match status" value="2"/>
</dbReference>